<name>A0A811KN34_9BILA</name>
<evidence type="ECO:0000256" key="1">
    <source>
        <dbReference type="SAM" id="Phobius"/>
    </source>
</evidence>
<dbReference type="OrthoDB" id="5869821at2759"/>
<proteinExistence type="predicted"/>
<keyword evidence="1" id="KW-0472">Membrane</keyword>
<feature type="transmembrane region" description="Helical" evidence="1">
    <location>
        <begin position="284"/>
        <end position="305"/>
    </location>
</feature>
<dbReference type="Proteomes" id="UP000614601">
    <property type="component" value="Unassembled WGS sequence"/>
</dbReference>
<dbReference type="InterPro" id="IPR019422">
    <property type="entry name" value="7TM_GPCR_serpentine_rcpt_Srh"/>
</dbReference>
<dbReference type="Pfam" id="PF10318">
    <property type="entry name" value="7TM_GPCR_Srh"/>
    <property type="match status" value="1"/>
</dbReference>
<comment type="caution">
    <text evidence="2">The sequence shown here is derived from an EMBL/GenBank/DDBJ whole genome shotgun (WGS) entry which is preliminary data.</text>
</comment>
<feature type="transmembrane region" description="Helical" evidence="1">
    <location>
        <begin position="242"/>
        <end position="264"/>
    </location>
</feature>
<feature type="transmembrane region" description="Helical" evidence="1">
    <location>
        <begin position="97"/>
        <end position="119"/>
    </location>
</feature>
<keyword evidence="3" id="KW-1185">Reference proteome</keyword>
<keyword evidence="1" id="KW-1133">Transmembrane helix</keyword>
<gene>
    <name evidence="2" type="ORF">BOKJ2_LOCUS6891</name>
</gene>
<feature type="transmembrane region" description="Helical" evidence="1">
    <location>
        <begin position="196"/>
        <end position="221"/>
    </location>
</feature>
<feature type="transmembrane region" description="Helical" evidence="1">
    <location>
        <begin position="139"/>
        <end position="158"/>
    </location>
</feature>
<dbReference type="AlphaFoldDB" id="A0A811KN34"/>
<keyword evidence="1" id="KW-0812">Transmembrane</keyword>
<dbReference type="EMBL" id="CAJFDH010000003">
    <property type="protein sequence ID" value="CAD5217045.1"/>
    <property type="molecule type" value="Genomic_DNA"/>
</dbReference>
<evidence type="ECO:0000313" key="2">
    <source>
        <dbReference type="EMBL" id="CAD5217045.1"/>
    </source>
</evidence>
<evidence type="ECO:0000313" key="3">
    <source>
        <dbReference type="Proteomes" id="UP000614601"/>
    </source>
</evidence>
<dbReference type="Proteomes" id="UP000783686">
    <property type="component" value="Unassembled WGS sequence"/>
</dbReference>
<evidence type="ECO:0008006" key="4">
    <source>
        <dbReference type="Google" id="ProtNLM"/>
    </source>
</evidence>
<protein>
    <recommendedName>
        <fullName evidence="4">Serpentine receptor class gamma</fullName>
    </recommendedName>
</protein>
<feature type="transmembrane region" description="Helical" evidence="1">
    <location>
        <begin position="53"/>
        <end position="77"/>
    </location>
</feature>
<organism evidence="2 3">
    <name type="scientific">Bursaphelenchus okinawaensis</name>
    <dbReference type="NCBI Taxonomy" id="465554"/>
    <lineage>
        <taxon>Eukaryota</taxon>
        <taxon>Metazoa</taxon>
        <taxon>Ecdysozoa</taxon>
        <taxon>Nematoda</taxon>
        <taxon>Chromadorea</taxon>
        <taxon>Rhabditida</taxon>
        <taxon>Tylenchina</taxon>
        <taxon>Tylenchomorpha</taxon>
        <taxon>Aphelenchoidea</taxon>
        <taxon>Aphelenchoididae</taxon>
        <taxon>Bursaphelenchus</taxon>
    </lineage>
</organism>
<dbReference type="EMBL" id="CAJFCW020000003">
    <property type="protein sequence ID" value="CAG9107011.1"/>
    <property type="molecule type" value="Genomic_DNA"/>
</dbReference>
<feature type="transmembrane region" description="Helical" evidence="1">
    <location>
        <begin position="20"/>
        <end position="41"/>
    </location>
</feature>
<sequence>MHNFTQTVPINPLIDYYCKLILDICMYLSIFIVPLLFYLVFTQSKCIKRYKYFLMNNIFWCVLLTITFWYCKIHLHFPAACVHFEPFFPSLPFSSSFAMYLFTIGIVNVLASMACTILYRLAHAQMGSLQYHLDNSKRFYIGFAMFQVIASISFMGSLRAIQITDPAEADAELALRVPHLQNSTVPFICVASGFPAIFISFGASMLLILFAIVGGVMLIMLHKKLMSNKVRLSERTAKLQFMLFYALSVQIVSYYVFELFPLIFDCLGFTVGFVHGEAVTLIMEALTSVHSIVDYICIIYFIVPYRRAVVKMARRLTRQKIGPRRQSTFSSGVSDAKSNFDLHRRMSKFTRF</sequence>
<accession>A0A811KN34</accession>
<reference evidence="2" key="1">
    <citation type="submission" date="2020-09" db="EMBL/GenBank/DDBJ databases">
        <authorList>
            <person name="Kikuchi T."/>
        </authorList>
    </citation>
    <scope>NUCLEOTIDE SEQUENCE</scope>
    <source>
        <strain evidence="2">SH1</strain>
    </source>
</reference>